<feature type="non-terminal residue" evidence="2">
    <location>
        <position position="39"/>
    </location>
</feature>
<dbReference type="AlphaFoldDB" id="A0A2A8B0L3"/>
<dbReference type="Proteomes" id="UP000220621">
    <property type="component" value="Unassembled WGS sequence"/>
</dbReference>
<organism evidence="2 3">
    <name type="scientific">Bacillus wiedmannii</name>
    <dbReference type="NCBI Taxonomy" id="1890302"/>
    <lineage>
        <taxon>Bacteria</taxon>
        <taxon>Bacillati</taxon>
        <taxon>Bacillota</taxon>
        <taxon>Bacilli</taxon>
        <taxon>Bacillales</taxon>
        <taxon>Bacillaceae</taxon>
        <taxon>Bacillus</taxon>
        <taxon>Bacillus cereus group</taxon>
    </lineage>
</organism>
<gene>
    <name evidence="2" type="ORF">CN611_32510</name>
</gene>
<evidence type="ECO:0000313" key="3">
    <source>
        <dbReference type="Proteomes" id="UP000220621"/>
    </source>
</evidence>
<evidence type="ECO:0000256" key="1">
    <source>
        <dbReference type="SAM" id="MobiDB-lite"/>
    </source>
</evidence>
<protein>
    <submittedName>
        <fullName evidence="2">Transposase</fullName>
    </submittedName>
</protein>
<feature type="compositionally biased region" description="Basic and acidic residues" evidence="1">
    <location>
        <begin position="1"/>
        <end position="13"/>
    </location>
</feature>
<sequence length="39" mass="4564">MADFRRMAAKMDQHMQQLDAQGVTEPHQVINRMMGYTPE</sequence>
<proteinExistence type="predicted"/>
<comment type="caution">
    <text evidence="2">The sequence shown here is derived from an EMBL/GenBank/DDBJ whole genome shotgun (WGS) entry which is preliminary data.</text>
</comment>
<accession>A0A2A8B0L3</accession>
<feature type="region of interest" description="Disordered" evidence="1">
    <location>
        <begin position="1"/>
        <end position="26"/>
    </location>
</feature>
<evidence type="ECO:0000313" key="2">
    <source>
        <dbReference type="EMBL" id="PEM35613.1"/>
    </source>
</evidence>
<reference evidence="2 3" key="1">
    <citation type="submission" date="2017-09" db="EMBL/GenBank/DDBJ databases">
        <title>Large-scale bioinformatics analysis of Bacillus genomes uncovers conserved roles of natural products in bacterial physiology.</title>
        <authorList>
            <consortium name="Agbiome Team Llc"/>
            <person name="Bleich R.M."/>
            <person name="Grubbs K.J."/>
            <person name="Santa Maria K.C."/>
            <person name="Allen S.E."/>
            <person name="Farag S."/>
            <person name="Shank E.A."/>
            <person name="Bowers A."/>
        </authorList>
    </citation>
    <scope>NUCLEOTIDE SEQUENCE [LARGE SCALE GENOMIC DNA]</scope>
    <source>
        <strain evidence="2 3">AFS010764</strain>
    </source>
</reference>
<dbReference type="EMBL" id="NUDL01000353">
    <property type="protein sequence ID" value="PEM35613.1"/>
    <property type="molecule type" value="Genomic_DNA"/>
</dbReference>
<name>A0A2A8B0L3_9BACI</name>